<feature type="transmembrane region" description="Helical" evidence="8">
    <location>
        <begin position="225"/>
        <end position="248"/>
    </location>
</feature>
<feature type="transmembrane region" description="Helical" evidence="8">
    <location>
        <begin position="164"/>
        <end position="187"/>
    </location>
</feature>
<dbReference type="OrthoDB" id="5405318at2"/>
<keyword evidence="6 8" id="KW-1133">Transmembrane helix</keyword>
<evidence type="ECO:0000256" key="4">
    <source>
        <dbReference type="ARBA" id="ARBA00022475"/>
    </source>
</evidence>
<evidence type="ECO:0000256" key="3">
    <source>
        <dbReference type="ARBA" id="ARBA00022448"/>
    </source>
</evidence>
<dbReference type="PANTHER" id="PTHR36838:SF1">
    <property type="entry name" value="SLR1864 PROTEIN"/>
    <property type="match status" value="1"/>
</dbReference>
<comment type="caution">
    <text evidence="9">The sequence shown here is derived from an EMBL/GenBank/DDBJ whole genome shotgun (WGS) entry which is preliminary data.</text>
</comment>
<dbReference type="GO" id="GO:0005886">
    <property type="term" value="C:plasma membrane"/>
    <property type="evidence" value="ECO:0007669"/>
    <property type="project" value="UniProtKB-SubCell"/>
</dbReference>
<evidence type="ECO:0000256" key="7">
    <source>
        <dbReference type="ARBA" id="ARBA00023136"/>
    </source>
</evidence>
<dbReference type="EMBL" id="VDFR01000018">
    <property type="protein sequence ID" value="TNC50242.1"/>
    <property type="molecule type" value="Genomic_DNA"/>
</dbReference>
<sequence>MTGVLEGFGVITVVIAVGFVLAHLGVVTLDYQWMLSRLVFFVGSPALLFSVLSEVDVAGALSQALVANAVSVAVVAAVALGLARWRWRHRWADATLAALCAGYVNAGNLGLPIAIYVLGDASAVAGALLLQLLVIAPLAFVVLDQSASGERTTVLAVLSRPFRNPLTVGAVVGVVVAVSGVSVPRWVADPIDLLAGIAIPGMLIAFGISLRLGPKPGASGAGGQVAVLSALKLVLQPLVAYLVGRFALGLDGSALLAVVVVAGLPTAQNVFVTAVRYDRAVPVVRDVVFATTVLSFVTILAIAALLA</sequence>
<feature type="transmembrane region" description="Helical" evidence="8">
    <location>
        <begin position="123"/>
        <end position="143"/>
    </location>
</feature>
<evidence type="ECO:0000256" key="2">
    <source>
        <dbReference type="ARBA" id="ARBA00010145"/>
    </source>
</evidence>
<dbReference type="Proteomes" id="UP000306740">
    <property type="component" value="Unassembled WGS sequence"/>
</dbReference>
<evidence type="ECO:0000313" key="10">
    <source>
        <dbReference type="EMBL" id="TNC50242.1"/>
    </source>
</evidence>
<dbReference type="Gene3D" id="1.20.1530.20">
    <property type="match status" value="1"/>
</dbReference>
<keyword evidence="5 8" id="KW-0812">Transmembrane</keyword>
<evidence type="ECO:0000256" key="1">
    <source>
        <dbReference type="ARBA" id="ARBA00004651"/>
    </source>
</evidence>
<name>A0A5C4MDH3_9ACTN</name>
<keyword evidence="3" id="KW-0813">Transport</keyword>
<protein>
    <submittedName>
        <fullName evidence="9">AEC family transporter</fullName>
    </submittedName>
</protein>
<dbReference type="RefSeq" id="WP_139088097.1">
    <property type="nucleotide sequence ID" value="NZ_VDFR01000018.1"/>
</dbReference>
<evidence type="ECO:0000313" key="11">
    <source>
        <dbReference type="Proteomes" id="UP000306740"/>
    </source>
</evidence>
<evidence type="ECO:0000256" key="6">
    <source>
        <dbReference type="ARBA" id="ARBA00022989"/>
    </source>
</evidence>
<keyword evidence="7 8" id="KW-0472">Membrane</keyword>
<comment type="similarity">
    <text evidence="2">Belongs to the auxin efflux carrier (TC 2.A.69) family.</text>
</comment>
<accession>A0A5C4MDH3</accession>
<proteinExistence type="inferred from homology"/>
<dbReference type="InterPro" id="IPR038770">
    <property type="entry name" value="Na+/solute_symporter_sf"/>
</dbReference>
<feature type="transmembrane region" description="Helical" evidence="8">
    <location>
        <begin position="95"/>
        <end position="117"/>
    </location>
</feature>
<dbReference type="EMBL" id="VDFR01000126">
    <property type="protein sequence ID" value="TNC37619.1"/>
    <property type="molecule type" value="Genomic_DNA"/>
</dbReference>
<dbReference type="AlphaFoldDB" id="A0A5C4MDH3"/>
<feature type="transmembrane region" description="Helical" evidence="8">
    <location>
        <begin position="6"/>
        <end position="27"/>
    </location>
</feature>
<evidence type="ECO:0000313" key="9">
    <source>
        <dbReference type="EMBL" id="TNC37619.1"/>
    </source>
</evidence>
<organism evidence="9 11">
    <name type="scientific">Mumia zhuanghuii</name>
    <dbReference type="NCBI Taxonomy" id="2585211"/>
    <lineage>
        <taxon>Bacteria</taxon>
        <taxon>Bacillati</taxon>
        <taxon>Actinomycetota</taxon>
        <taxon>Actinomycetes</taxon>
        <taxon>Propionibacteriales</taxon>
        <taxon>Nocardioidaceae</taxon>
        <taxon>Mumia</taxon>
    </lineage>
</organism>
<feature type="transmembrane region" description="Helical" evidence="8">
    <location>
        <begin position="64"/>
        <end position="83"/>
    </location>
</feature>
<evidence type="ECO:0000256" key="5">
    <source>
        <dbReference type="ARBA" id="ARBA00022692"/>
    </source>
</evidence>
<dbReference type="GO" id="GO:0055085">
    <property type="term" value="P:transmembrane transport"/>
    <property type="evidence" value="ECO:0007669"/>
    <property type="project" value="InterPro"/>
</dbReference>
<feature type="transmembrane region" description="Helical" evidence="8">
    <location>
        <begin position="193"/>
        <end position="213"/>
    </location>
</feature>
<dbReference type="PANTHER" id="PTHR36838">
    <property type="entry name" value="AUXIN EFFLUX CARRIER FAMILY PROTEIN"/>
    <property type="match status" value="1"/>
</dbReference>
<feature type="transmembrane region" description="Helical" evidence="8">
    <location>
        <begin position="287"/>
        <end position="306"/>
    </location>
</feature>
<reference evidence="9 11" key="1">
    <citation type="submission" date="2019-05" db="EMBL/GenBank/DDBJ databases">
        <title>Mumia sp. nov., isolated from the intestinal contents of plateau pika (Ochotona curzoniae) in the Qinghai-Tibet plateau of China.</title>
        <authorList>
            <person name="Tian Z."/>
        </authorList>
    </citation>
    <scope>NUCLEOTIDE SEQUENCE [LARGE SCALE GENOMIC DNA]</scope>
    <source>
        <strain evidence="11">527</strain>
        <strain evidence="9">Z527</strain>
    </source>
</reference>
<feature type="transmembrane region" description="Helical" evidence="8">
    <location>
        <begin position="254"/>
        <end position="275"/>
    </location>
</feature>
<dbReference type="InterPro" id="IPR004776">
    <property type="entry name" value="Mem_transp_PIN-like"/>
</dbReference>
<comment type="subcellular location">
    <subcellularLocation>
        <location evidence="1">Cell membrane</location>
        <topology evidence="1">Multi-pass membrane protein</topology>
    </subcellularLocation>
</comment>
<keyword evidence="4" id="KW-1003">Cell membrane</keyword>
<dbReference type="Pfam" id="PF03547">
    <property type="entry name" value="Mem_trans"/>
    <property type="match status" value="1"/>
</dbReference>
<feature type="transmembrane region" description="Helical" evidence="8">
    <location>
        <begin position="34"/>
        <end position="52"/>
    </location>
</feature>
<evidence type="ECO:0000256" key="8">
    <source>
        <dbReference type="SAM" id="Phobius"/>
    </source>
</evidence>
<gene>
    <name evidence="10" type="ORF">FHE65_03975</name>
    <name evidence="9" type="ORF">FHE65_24935</name>
</gene>